<evidence type="ECO:0000313" key="2">
    <source>
        <dbReference type="Proteomes" id="UP000810292"/>
    </source>
</evidence>
<accession>A0A9D9ND80</accession>
<dbReference type="AlphaFoldDB" id="A0A9D9ND80"/>
<name>A0A9D9ND80_9SPIO</name>
<protein>
    <recommendedName>
        <fullName evidence="3">Fibronectin type-III domain-containing protein</fullName>
    </recommendedName>
</protein>
<dbReference type="InterPro" id="IPR036116">
    <property type="entry name" value="FN3_sf"/>
</dbReference>
<evidence type="ECO:0000313" key="1">
    <source>
        <dbReference type="EMBL" id="MBO8469216.1"/>
    </source>
</evidence>
<dbReference type="EMBL" id="JADIMF010000084">
    <property type="protein sequence ID" value="MBO8469216.1"/>
    <property type="molecule type" value="Genomic_DNA"/>
</dbReference>
<dbReference type="SUPFAM" id="SSF49265">
    <property type="entry name" value="Fibronectin type III"/>
    <property type="match status" value="1"/>
</dbReference>
<evidence type="ECO:0008006" key="3">
    <source>
        <dbReference type="Google" id="ProtNLM"/>
    </source>
</evidence>
<reference evidence="1" key="2">
    <citation type="journal article" date="2021" name="PeerJ">
        <title>Extensive microbial diversity within the chicken gut microbiome revealed by metagenomics and culture.</title>
        <authorList>
            <person name="Gilroy R."/>
            <person name="Ravi A."/>
            <person name="Getino M."/>
            <person name="Pursley I."/>
            <person name="Horton D.L."/>
            <person name="Alikhan N.F."/>
            <person name="Baker D."/>
            <person name="Gharbi K."/>
            <person name="Hall N."/>
            <person name="Watson M."/>
            <person name="Adriaenssens E.M."/>
            <person name="Foster-Nyarko E."/>
            <person name="Jarju S."/>
            <person name="Secka A."/>
            <person name="Antonio M."/>
            <person name="Oren A."/>
            <person name="Chaudhuri R.R."/>
            <person name="La Ragione R."/>
            <person name="Hildebrand F."/>
            <person name="Pallen M.J."/>
        </authorList>
    </citation>
    <scope>NUCLEOTIDE SEQUENCE</scope>
    <source>
        <strain evidence="1">14700</strain>
    </source>
</reference>
<dbReference type="InterPro" id="IPR013783">
    <property type="entry name" value="Ig-like_fold"/>
</dbReference>
<comment type="caution">
    <text evidence="1">The sequence shown here is derived from an EMBL/GenBank/DDBJ whole genome shotgun (WGS) entry which is preliminary data.</text>
</comment>
<sequence length="238" mass="27263">MYFSWKPVEGAVYYDIYNGQDFVVRLPSSEHSYTVERLLSSESYSFSIAARTEDNITLDASFLDVETDSWDGIYEWVNETDKDNKGKMESYRVRLETRMDPMVGEYHAVYLIKDGMELPIFPLYDFSDKSSGEWVDFDDEGIAGTSYRINAKLFNTSPFNPSKWRMDKVVIDYDSTSAYIQTSAMGMIFETVTRYELYCEDGSMKMSLTTEGSGVVDSFLFRNPNPGEGDAFILTRIG</sequence>
<gene>
    <name evidence="1" type="ORF">IAA72_05480</name>
</gene>
<proteinExistence type="predicted"/>
<dbReference type="Proteomes" id="UP000810292">
    <property type="component" value="Unassembled WGS sequence"/>
</dbReference>
<dbReference type="Gene3D" id="2.60.40.10">
    <property type="entry name" value="Immunoglobulins"/>
    <property type="match status" value="1"/>
</dbReference>
<organism evidence="1 2">
    <name type="scientific">Candidatus Ornithospirochaeta stercoravium</name>
    <dbReference type="NCBI Taxonomy" id="2840897"/>
    <lineage>
        <taxon>Bacteria</taxon>
        <taxon>Pseudomonadati</taxon>
        <taxon>Spirochaetota</taxon>
        <taxon>Spirochaetia</taxon>
        <taxon>Spirochaetales</taxon>
        <taxon>Spirochaetaceae</taxon>
        <taxon>Spirochaetaceae incertae sedis</taxon>
        <taxon>Candidatus Ornithospirochaeta</taxon>
    </lineage>
</organism>
<reference evidence="1" key="1">
    <citation type="submission" date="2020-10" db="EMBL/GenBank/DDBJ databases">
        <authorList>
            <person name="Gilroy R."/>
        </authorList>
    </citation>
    <scope>NUCLEOTIDE SEQUENCE</scope>
    <source>
        <strain evidence="1">14700</strain>
    </source>
</reference>